<keyword evidence="4 5" id="KW-0472">Membrane</keyword>
<feature type="transmembrane region" description="Helical" evidence="5">
    <location>
        <begin position="194"/>
        <end position="216"/>
    </location>
</feature>
<keyword evidence="3 5" id="KW-1133">Transmembrane helix</keyword>
<dbReference type="AlphaFoldDB" id="A0A1I6U2F7"/>
<reference evidence="7" key="1">
    <citation type="submission" date="2016-10" db="EMBL/GenBank/DDBJ databases">
        <authorList>
            <person name="Varghese N."/>
            <person name="Submissions S."/>
        </authorList>
    </citation>
    <scope>NUCLEOTIDE SEQUENCE [LARGE SCALE GENOMIC DNA]</scope>
    <source>
        <strain evidence="7">DSM 23422</strain>
    </source>
</reference>
<evidence type="ECO:0000256" key="4">
    <source>
        <dbReference type="ARBA" id="ARBA00023136"/>
    </source>
</evidence>
<keyword evidence="2 5" id="KW-0812">Transmembrane</keyword>
<dbReference type="Pfam" id="PF07264">
    <property type="entry name" value="EI24"/>
    <property type="match status" value="1"/>
</dbReference>
<feature type="transmembrane region" description="Helical" evidence="5">
    <location>
        <begin position="68"/>
        <end position="89"/>
    </location>
</feature>
<dbReference type="InterPro" id="IPR059112">
    <property type="entry name" value="CysZ/EI24"/>
</dbReference>
<protein>
    <submittedName>
        <fullName evidence="6">Uncharacterized protein involved in cysteine biosynthesis</fullName>
    </submittedName>
</protein>
<dbReference type="EMBL" id="FPAJ01000004">
    <property type="protein sequence ID" value="SFS95605.1"/>
    <property type="molecule type" value="Genomic_DNA"/>
</dbReference>
<dbReference type="STRING" id="394264.SAMN04488040_2459"/>
<accession>A0A1I6U2F7</accession>
<evidence type="ECO:0000313" key="6">
    <source>
        <dbReference type="EMBL" id="SFS95605.1"/>
    </source>
</evidence>
<keyword evidence="7" id="KW-1185">Reference proteome</keyword>
<gene>
    <name evidence="6" type="ORF">SAMN04488040_2459</name>
</gene>
<feature type="transmembrane region" description="Helical" evidence="5">
    <location>
        <begin position="28"/>
        <end position="48"/>
    </location>
</feature>
<evidence type="ECO:0000256" key="1">
    <source>
        <dbReference type="ARBA" id="ARBA00004141"/>
    </source>
</evidence>
<name>A0A1I6U2F7_9RHOB</name>
<evidence type="ECO:0000256" key="5">
    <source>
        <dbReference type="SAM" id="Phobius"/>
    </source>
</evidence>
<proteinExistence type="predicted"/>
<organism evidence="6 7">
    <name type="scientific">Sulfitobacter marinus</name>
    <dbReference type="NCBI Taxonomy" id="394264"/>
    <lineage>
        <taxon>Bacteria</taxon>
        <taxon>Pseudomonadati</taxon>
        <taxon>Pseudomonadota</taxon>
        <taxon>Alphaproteobacteria</taxon>
        <taxon>Rhodobacterales</taxon>
        <taxon>Roseobacteraceae</taxon>
        <taxon>Sulfitobacter</taxon>
    </lineage>
</organism>
<feature type="transmembrane region" description="Helical" evidence="5">
    <location>
        <begin position="128"/>
        <end position="148"/>
    </location>
</feature>
<comment type="subcellular location">
    <subcellularLocation>
        <location evidence="1">Membrane</location>
        <topology evidence="1">Multi-pass membrane protein</topology>
    </subcellularLocation>
</comment>
<evidence type="ECO:0000256" key="3">
    <source>
        <dbReference type="ARBA" id="ARBA00022989"/>
    </source>
</evidence>
<sequence length="242" mass="26411">MTQIFQAVGLALGQLTDPRFRGVLVKGIGLTLLLLIGIAAAFVWFVGWLTGDMTSVPLLGEVTWLDDLFSWGAGLLLMGLSVFLMIPVASAITSMFLDDVADAVEAEHYPHLPPAHHVPVGEALRDTVNFLGVLIGVNLIALIFYILFAPLAPLIFWAVNGFLLGREYFTLAAIRRVGRVEAKKLRRRHMATIWAAGVLMAMPLSVPLLNLVIPILGAATFTHLFHRLASDPHATSIQYPPR</sequence>
<evidence type="ECO:0000256" key="2">
    <source>
        <dbReference type="ARBA" id="ARBA00022692"/>
    </source>
</evidence>
<feature type="transmembrane region" description="Helical" evidence="5">
    <location>
        <begin position="154"/>
        <end position="174"/>
    </location>
</feature>
<dbReference type="Proteomes" id="UP000199239">
    <property type="component" value="Unassembled WGS sequence"/>
</dbReference>
<evidence type="ECO:0000313" key="7">
    <source>
        <dbReference type="Proteomes" id="UP000199239"/>
    </source>
</evidence>